<evidence type="ECO:0000313" key="3">
    <source>
        <dbReference type="Proteomes" id="UP000029922"/>
    </source>
</evidence>
<accession>A0A099U073</accession>
<evidence type="ECO:0000313" key="1">
    <source>
        <dbReference type="EMBL" id="STQ87090.1"/>
    </source>
</evidence>
<organism evidence="1 4">
    <name type="scientific">Helicobacter muridarum</name>
    <dbReference type="NCBI Taxonomy" id="216"/>
    <lineage>
        <taxon>Bacteria</taxon>
        <taxon>Pseudomonadati</taxon>
        <taxon>Campylobacterota</taxon>
        <taxon>Epsilonproteobacteria</taxon>
        <taxon>Campylobacterales</taxon>
        <taxon>Helicobacteraceae</taxon>
        <taxon>Helicobacter</taxon>
    </lineage>
</organism>
<protein>
    <submittedName>
        <fullName evidence="1">Uncharacterized protein</fullName>
    </submittedName>
</protein>
<dbReference type="AlphaFoldDB" id="A0A099U073"/>
<dbReference type="RefSeq" id="WP_034557757.1">
    <property type="nucleotide sequence ID" value="NZ_FZML01000030.1"/>
</dbReference>
<dbReference type="Proteomes" id="UP000029922">
    <property type="component" value="Unassembled WGS sequence"/>
</dbReference>
<name>A0A099U073_9HELI</name>
<reference evidence="1 4" key="2">
    <citation type="submission" date="2018-06" db="EMBL/GenBank/DDBJ databases">
        <authorList>
            <consortium name="Pathogen Informatics"/>
            <person name="Doyle S."/>
        </authorList>
    </citation>
    <scope>NUCLEOTIDE SEQUENCE [LARGE SCALE GENOMIC DNA]</scope>
    <source>
        <strain evidence="1 4">NCTC12714</strain>
    </source>
</reference>
<evidence type="ECO:0000313" key="2">
    <source>
        <dbReference type="EMBL" id="TLE00015.1"/>
    </source>
</evidence>
<dbReference type="EMBL" id="JRPD02000012">
    <property type="protein sequence ID" value="TLE00015.1"/>
    <property type="molecule type" value="Genomic_DNA"/>
</dbReference>
<dbReference type="Proteomes" id="UP000255139">
    <property type="component" value="Unassembled WGS sequence"/>
</dbReference>
<gene>
    <name evidence="2" type="ORF">LS73_006170</name>
    <name evidence="1" type="ORF">NCTC12714_01907</name>
</gene>
<sequence>MLHNNKKFLSTFKDKLVGTFIVASALFCISYANGGAMDYIKQEIRNTFIYDSKFDCKGNSHYAICNVKSYSLDDIVDDLVLDNFRYYVNYSDRLIVERLSGEFSIPMFDGNSQDFFPKMFDCKSTIVLKENKNILNEYLTCNFTNHIYALNLKLNTNTTLSSPVDRLTFSKKILNVFGGNFASSVNNVDNFDSRLYSFLDFFQDSDFNIQKAEISLAMQKHDIQKILYNYGMSDYSISTFLGNIYGIVVGSIYANDSLDDKTRDSLLKLTMNVRETFEVDSNVDKLIISISNKYGTSRALQRIIKKLQDSYIYSHGYNSSDLLEVFNNYRISSGLLHSRHVK</sequence>
<proteinExistence type="predicted"/>
<dbReference type="EMBL" id="UGJE01000002">
    <property type="protein sequence ID" value="STQ87090.1"/>
    <property type="molecule type" value="Genomic_DNA"/>
</dbReference>
<evidence type="ECO:0000313" key="4">
    <source>
        <dbReference type="Proteomes" id="UP000255139"/>
    </source>
</evidence>
<reference evidence="2 3" key="1">
    <citation type="journal article" date="2014" name="Genome Announc.">
        <title>Draft genome sequences of eight enterohepatic helicobacter species isolated from both laboratory and wild rodents.</title>
        <authorList>
            <person name="Sheh A."/>
            <person name="Shen Z."/>
            <person name="Fox J.G."/>
        </authorList>
    </citation>
    <scope>NUCLEOTIDE SEQUENCE [LARGE SCALE GENOMIC DNA]</scope>
    <source>
        <strain evidence="2 3">ST1</strain>
    </source>
</reference>
<keyword evidence="4" id="KW-1185">Reference proteome</keyword>